<dbReference type="EMBL" id="CP016757">
    <property type="protein sequence ID" value="ANZ44307.1"/>
    <property type="molecule type" value="Genomic_DNA"/>
</dbReference>
<dbReference type="Gene3D" id="3.40.630.30">
    <property type="match status" value="1"/>
</dbReference>
<sequence length="166" mass="18842">MRIRPVTPKDAESIDNINAKLTKERFSSFFDGNQKNAEQLIAELTQFDHMLVLETETEPQELCAAVLLKVNHQIFLRRMATLRIIVDQKWQGQGLGKALMETALELADNELMMERVEVEIPTDNVGALKLCKAAGFKVEGIAKDWMRNPDGHFVDAYLMAHCRNAK</sequence>
<accession>A0A1B2I2Y8</accession>
<dbReference type="CDD" id="cd04301">
    <property type="entry name" value="NAT_SF"/>
    <property type="match status" value="1"/>
</dbReference>
<dbReference type="InterPro" id="IPR000182">
    <property type="entry name" value="GNAT_dom"/>
</dbReference>
<dbReference type="KEGG" id="cpor:BED41_03905"/>
<name>A0A1B2I2Y8_9BACT</name>
<dbReference type="RefSeq" id="WP_066743296.1">
    <property type="nucleotide sequence ID" value="NZ_CALCLR010000036.1"/>
</dbReference>
<reference evidence="1" key="1">
    <citation type="submission" date="2016-08" db="EMBL/GenBank/DDBJ databases">
        <title>Complete genome of Cloacibacillus porcorum.</title>
        <authorList>
            <person name="Looft T."/>
            <person name="Bayles D.O."/>
            <person name="Alt D.P."/>
        </authorList>
    </citation>
    <scope>NUCLEOTIDE SEQUENCE [LARGE SCALE GENOMIC DNA]</scope>
    <source>
        <strain evidence="1">CL-84</strain>
    </source>
</reference>
<dbReference type="PROSITE" id="PS51186">
    <property type="entry name" value="GNAT"/>
    <property type="match status" value="1"/>
</dbReference>
<dbReference type="InterPro" id="IPR016181">
    <property type="entry name" value="Acyl_CoA_acyltransferase"/>
</dbReference>
<dbReference type="InterPro" id="IPR050276">
    <property type="entry name" value="MshD_Acetyltransferase"/>
</dbReference>
<dbReference type="GO" id="GO:0016747">
    <property type="term" value="F:acyltransferase activity, transferring groups other than amino-acyl groups"/>
    <property type="evidence" value="ECO:0007669"/>
    <property type="project" value="InterPro"/>
</dbReference>
<organism evidence="1 2">
    <name type="scientific">Cloacibacillus porcorum</name>
    <dbReference type="NCBI Taxonomy" id="1197717"/>
    <lineage>
        <taxon>Bacteria</taxon>
        <taxon>Thermotogati</taxon>
        <taxon>Synergistota</taxon>
        <taxon>Synergistia</taxon>
        <taxon>Synergistales</taxon>
        <taxon>Synergistaceae</taxon>
        <taxon>Cloacibacillus</taxon>
    </lineage>
</organism>
<evidence type="ECO:0000313" key="1">
    <source>
        <dbReference type="EMBL" id="ANZ44307.1"/>
    </source>
</evidence>
<evidence type="ECO:0000313" key="2">
    <source>
        <dbReference type="Proteomes" id="UP000093044"/>
    </source>
</evidence>
<dbReference type="STRING" id="1197717.BED41_03905"/>
<protein>
    <submittedName>
        <fullName evidence="1">Uncharacterized protein</fullName>
    </submittedName>
</protein>
<dbReference type="OrthoDB" id="9773249at2"/>
<dbReference type="AlphaFoldDB" id="A0A1B2I2Y8"/>
<gene>
    <name evidence="1" type="ORF">BED41_03905</name>
</gene>
<proteinExistence type="predicted"/>
<dbReference type="GeneID" id="83056998"/>
<dbReference type="Pfam" id="PF00583">
    <property type="entry name" value="Acetyltransf_1"/>
    <property type="match status" value="1"/>
</dbReference>
<dbReference type="PANTHER" id="PTHR43617">
    <property type="entry name" value="L-AMINO ACID N-ACETYLTRANSFERASE"/>
    <property type="match status" value="1"/>
</dbReference>
<dbReference type="Proteomes" id="UP000093044">
    <property type="component" value="Chromosome"/>
</dbReference>
<dbReference type="PANTHER" id="PTHR43617:SF22">
    <property type="entry name" value="L-AMINO ACID N-ACETYLTRANSFERASE AAAT"/>
    <property type="match status" value="1"/>
</dbReference>
<dbReference type="SUPFAM" id="SSF55729">
    <property type="entry name" value="Acyl-CoA N-acyltransferases (Nat)"/>
    <property type="match status" value="1"/>
</dbReference>
<keyword evidence="2" id="KW-1185">Reference proteome</keyword>